<dbReference type="Gene3D" id="3.20.20.140">
    <property type="entry name" value="Metal-dependent hydrolases"/>
    <property type="match status" value="1"/>
</dbReference>
<dbReference type="InterPro" id="IPR003141">
    <property type="entry name" value="Pol/His_phosphatase_N"/>
</dbReference>
<name>A0ABT1WI70_9BURK</name>
<gene>
    <name evidence="2" type="ORF">NQT62_12250</name>
</gene>
<keyword evidence="3" id="KW-1185">Reference proteome</keyword>
<protein>
    <submittedName>
        <fullName evidence="2">PHP domain-containing protein</fullName>
    </submittedName>
</protein>
<evidence type="ECO:0000259" key="1">
    <source>
        <dbReference type="SMART" id="SM00481"/>
    </source>
</evidence>
<feature type="domain" description="Polymerase/histidinol phosphatase N-terminal" evidence="1">
    <location>
        <begin position="31"/>
        <end position="96"/>
    </location>
</feature>
<dbReference type="PANTHER" id="PTHR42924:SF3">
    <property type="entry name" value="POLYMERASE_HISTIDINOL PHOSPHATASE N-TERMINAL DOMAIN-CONTAINING PROTEIN"/>
    <property type="match status" value="1"/>
</dbReference>
<dbReference type="SMART" id="SM00481">
    <property type="entry name" value="POLIIIAc"/>
    <property type="match status" value="1"/>
</dbReference>
<comment type="caution">
    <text evidence="2">The sequence shown here is derived from an EMBL/GenBank/DDBJ whole genome shotgun (WGS) entry which is preliminary data.</text>
</comment>
<dbReference type="PANTHER" id="PTHR42924">
    <property type="entry name" value="EXONUCLEASE"/>
    <property type="match status" value="1"/>
</dbReference>
<dbReference type="InterPro" id="IPR016195">
    <property type="entry name" value="Pol/histidinol_Pase-like"/>
</dbReference>
<sequence length="308" mass="33320">MMNEVHATTPYRNPAQALSRSAWVDPHRINADLHCHSVVSDGTLTPEDLAARAAANGVQLWSLTDHDEVGGLARAKAAAQAHGLVFIPGVEISVTWAGETLHIVGLNVEFEQSALAEGLASVRDGRTERAREMGRLLAKVGIEGAYEGALTYVGNPALISRTHFARHLVETGVCTEVREVFERFLTPGKPGYVPHEWATLANAVRWILESNGQAVIAHPGRYRLSPLQMDALIDQFIALGGTGIEVVTGSHTVDEYKYFAAKSVRCGLKASRGSDFHGPTESRVNLGELPPLPDGCVPIWDNWAHLVS</sequence>
<proteinExistence type="predicted"/>
<accession>A0ABT1WI70</accession>
<dbReference type="Pfam" id="PF02811">
    <property type="entry name" value="PHP"/>
    <property type="match status" value="1"/>
</dbReference>
<evidence type="ECO:0000313" key="3">
    <source>
        <dbReference type="Proteomes" id="UP001204142"/>
    </source>
</evidence>
<evidence type="ECO:0000313" key="2">
    <source>
        <dbReference type="EMBL" id="MCQ8897206.1"/>
    </source>
</evidence>
<dbReference type="Proteomes" id="UP001204142">
    <property type="component" value="Unassembled WGS sequence"/>
</dbReference>
<organism evidence="2 3">
    <name type="scientific">Limnobacter humi</name>
    <dbReference type="NCBI Taxonomy" id="1778671"/>
    <lineage>
        <taxon>Bacteria</taxon>
        <taxon>Pseudomonadati</taxon>
        <taxon>Pseudomonadota</taxon>
        <taxon>Betaproteobacteria</taxon>
        <taxon>Burkholderiales</taxon>
        <taxon>Burkholderiaceae</taxon>
        <taxon>Limnobacter</taxon>
    </lineage>
</organism>
<dbReference type="InterPro" id="IPR049742">
    <property type="entry name" value="35NBP"/>
</dbReference>
<dbReference type="RefSeq" id="WP_256765005.1">
    <property type="nucleotide sequence ID" value="NZ_JANIGO010000004.1"/>
</dbReference>
<dbReference type="CDD" id="cd07438">
    <property type="entry name" value="PHP_HisPPase_AMP"/>
    <property type="match status" value="1"/>
</dbReference>
<dbReference type="InterPro" id="IPR004013">
    <property type="entry name" value="PHP_dom"/>
</dbReference>
<dbReference type="SUPFAM" id="SSF89550">
    <property type="entry name" value="PHP domain-like"/>
    <property type="match status" value="1"/>
</dbReference>
<dbReference type="InterPro" id="IPR052018">
    <property type="entry name" value="PHP_domain"/>
</dbReference>
<dbReference type="EMBL" id="JANIGO010000004">
    <property type="protein sequence ID" value="MCQ8897206.1"/>
    <property type="molecule type" value="Genomic_DNA"/>
</dbReference>
<dbReference type="Gene3D" id="1.10.150.650">
    <property type="match status" value="1"/>
</dbReference>
<dbReference type="NCBIfam" id="NF041577">
    <property type="entry name" value="nside_bi_sphtase"/>
    <property type="match status" value="1"/>
</dbReference>
<reference evidence="2 3" key="1">
    <citation type="submission" date="2022-07" db="EMBL/GenBank/DDBJ databases">
        <authorList>
            <person name="Xamxidin M."/>
            <person name="Wu M."/>
        </authorList>
    </citation>
    <scope>NUCLEOTIDE SEQUENCE [LARGE SCALE GENOMIC DNA]</scope>
    <source>
        <strain evidence="2 3">NBRC 111650</strain>
    </source>
</reference>